<dbReference type="InterPro" id="IPR011006">
    <property type="entry name" value="CheY-like_superfamily"/>
</dbReference>
<dbReference type="Gene3D" id="3.40.50.2300">
    <property type="match status" value="1"/>
</dbReference>
<dbReference type="Proteomes" id="UP000318017">
    <property type="component" value="Chromosome"/>
</dbReference>
<evidence type="ECO:0000256" key="6">
    <source>
        <dbReference type="PROSITE-ProRule" id="PRU00169"/>
    </source>
</evidence>
<dbReference type="RefSeq" id="WP_145085262.1">
    <property type="nucleotide sequence ID" value="NZ_CP036298.1"/>
</dbReference>
<dbReference type="InterPro" id="IPR036388">
    <property type="entry name" value="WH-like_DNA-bd_sf"/>
</dbReference>
<protein>
    <submittedName>
        <fullName evidence="10">Alkaline phosphatase synthesis transcriptional regulatory protein PhoP</fullName>
    </submittedName>
</protein>
<organism evidence="10 11">
    <name type="scientific">Aureliella helgolandensis</name>
    <dbReference type="NCBI Taxonomy" id="2527968"/>
    <lineage>
        <taxon>Bacteria</taxon>
        <taxon>Pseudomonadati</taxon>
        <taxon>Planctomycetota</taxon>
        <taxon>Planctomycetia</taxon>
        <taxon>Pirellulales</taxon>
        <taxon>Pirellulaceae</taxon>
        <taxon>Aureliella</taxon>
    </lineage>
</organism>
<dbReference type="CDD" id="cd00383">
    <property type="entry name" value="trans_reg_C"/>
    <property type="match status" value="1"/>
</dbReference>
<proteinExistence type="predicted"/>
<dbReference type="InterPro" id="IPR039420">
    <property type="entry name" value="WalR-like"/>
</dbReference>
<feature type="domain" description="OmpR/PhoB-type" evidence="9">
    <location>
        <begin position="129"/>
        <end position="230"/>
    </location>
</feature>
<evidence type="ECO:0000313" key="10">
    <source>
        <dbReference type="EMBL" id="QDV27611.1"/>
    </source>
</evidence>
<dbReference type="InterPro" id="IPR016032">
    <property type="entry name" value="Sig_transdc_resp-reg_C-effctor"/>
</dbReference>
<keyword evidence="2" id="KW-0902">Two-component regulatory system</keyword>
<dbReference type="InterPro" id="IPR001867">
    <property type="entry name" value="OmpR/PhoB-type_DNA-bd"/>
</dbReference>
<feature type="domain" description="Response regulatory" evidence="8">
    <location>
        <begin position="6"/>
        <end position="120"/>
    </location>
</feature>
<evidence type="ECO:0000256" key="1">
    <source>
        <dbReference type="ARBA" id="ARBA00022553"/>
    </source>
</evidence>
<evidence type="ECO:0000313" key="11">
    <source>
        <dbReference type="Proteomes" id="UP000318017"/>
    </source>
</evidence>
<dbReference type="GO" id="GO:0032993">
    <property type="term" value="C:protein-DNA complex"/>
    <property type="evidence" value="ECO:0007669"/>
    <property type="project" value="TreeGrafter"/>
</dbReference>
<dbReference type="GO" id="GO:0005829">
    <property type="term" value="C:cytosol"/>
    <property type="evidence" value="ECO:0007669"/>
    <property type="project" value="TreeGrafter"/>
</dbReference>
<gene>
    <name evidence="10" type="primary">phoP_2</name>
    <name evidence="10" type="ORF">Q31a_60030</name>
</gene>
<dbReference type="Pfam" id="PF00072">
    <property type="entry name" value="Response_reg"/>
    <property type="match status" value="1"/>
</dbReference>
<dbReference type="GO" id="GO:0000156">
    <property type="term" value="F:phosphorelay response regulator activity"/>
    <property type="evidence" value="ECO:0007669"/>
    <property type="project" value="TreeGrafter"/>
</dbReference>
<evidence type="ECO:0000256" key="5">
    <source>
        <dbReference type="ARBA" id="ARBA00023163"/>
    </source>
</evidence>
<dbReference type="SUPFAM" id="SSF52172">
    <property type="entry name" value="CheY-like"/>
    <property type="match status" value="1"/>
</dbReference>
<evidence type="ECO:0000256" key="3">
    <source>
        <dbReference type="ARBA" id="ARBA00023015"/>
    </source>
</evidence>
<dbReference type="GO" id="GO:0000976">
    <property type="term" value="F:transcription cis-regulatory region binding"/>
    <property type="evidence" value="ECO:0007669"/>
    <property type="project" value="TreeGrafter"/>
</dbReference>
<dbReference type="PROSITE" id="PS51755">
    <property type="entry name" value="OMPR_PHOB"/>
    <property type="match status" value="1"/>
</dbReference>
<dbReference type="SUPFAM" id="SSF46894">
    <property type="entry name" value="C-terminal effector domain of the bipartite response regulators"/>
    <property type="match status" value="1"/>
</dbReference>
<evidence type="ECO:0000259" key="8">
    <source>
        <dbReference type="PROSITE" id="PS50110"/>
    </source>
</evidence>
<dbReference type="EMBL" id="CP036298">
    <property type="protein sequence ID" value="QDV27611.1"/>
    <property type="molecule type" value="Genomic_DNA"/>
</dbReference>
<dbReference type="GO" id="GO:0006355">
    <property type="term" value="P:regulation of DNA-templated transcription"/>
    <property type="evidence" value="ECO:0007669"/>
    <property type="project" value="InterPro"/>
</dbReference>
<accession>A0A518GG88</accession>
<keyword evidence="4 7" id="KW-0238">DNA-binding</keyword>
<keyword evidence="3" id="KW-0805">Transcription regulation</keyword>
<evidence type="ECO:0000256" key="2">
    <source>
        <dbReference type="ARBA" id="ARBA00023012"/>
    </source>
</evidence>
<dbReference type="SMART" id="SM00862">
    <property type="entry name" value="Trans_reg_C"/>
    <property type="match status" value="1"/>
</dbReference>
<feature type="modified residue" description="4-aspartylphosphate" evidence="6">
    <location>
        <position position="55"/>
    </location>
</feature>
<keyword evidence="11" id="KW-1185">Reference proteome</keyword>
<evidence type="ECO:0000256" key="7">
    <source>
        <dbReference type="PROSITE-ProRule" id="PRU01091"/>
    </source>
</evidence>
<dbReference type="PROSITE" id="PS50110">
    <property type="entry name" value="RESPONSE_REGULATORY"/>
    <property type="match status" value="1"/>
</dbReference>
<feature type="DNA-binding region" description="OmpR/PhoB-type" evidence="7">
    <location>
        <begin position="129"/>
        <end position="230"/>
    </location>
</feature>
<sequence>MTQRRTILTIEDDSAIRSGIVDALAFCGYDTIDAAEGVSGHLKSIEAVYDLLLLDLGLPGMSGLEILRSVRKLRPTQPIIILTAKGEEADRVQGLSEGADDYVVKPFSVKELMARIEAVLRRSMGSVHAGLVEFKGGVLDFPRRELRYAAGGRAELSEKEAELLFYLVANSGRAISRDELLSSVWNLSPKGISTRTIDMHIARLREKLRDTPEQPTLLLTVRGKGYMWMAPLPGAEA</sequence>
<dbReference type="PANTHER" id="PTHR48111:SF1">
    <property type="entry name" value="TWO-COMPONENT RESPONSE REGULATOR ORR33"/>
    <property type="match status" value="1"/>
</dbReference>
<dbReference type="InterPro" id="IPR001789">
    <property type="entry name" value="Sig_transdc_resp-reg_receiver"/>
</dbReference>
<dbReference type="OrthoDB" id="272875at2"/>
<reference evidence="10 11" key="1">
    <citation type="submission" date="2019-02" db="EMBL/GenBank/DDBJ databases">
        <title>Deep-cultivation of Planctomycetes and their phenomic and genomic characterization uncovers novel biology.</title>
        <authorList>
            <person name="Wiegand S."/>
            <person name="Jogler M."/>
            <person name="Boedeker C."/>
            <person name="Pinto D."/>
            <person name="Vollmers J."/>
            <person name="Rivas-Marin E."/>
            <person name="Kohn T."/>
            <person name="Peeters S.H."/>
            <person name="Heuer A."/>
            <person name="Rast P."/>
            <person name="Oberbeckmann S."/>
            <person name="Bunk B."/>
            <person name="Jeske O."/>
            <person name="Meyerdierks A."/>
            <person name="Storesund J.E."/>
            <person name="Kallscheuer N."/>
            <person name="Luecker S."/>
            <person name="Lage O.M."/>
            <person name="Pohl T."/>
            <person name="Merkel B.J."/>
            <person name="Hornburger P."/>
            <person name="Mueller R.-W."/>
            <person name="Bruemmer F."/>
            <person name="Labrenz M."/>
            <person name="Spormann A.M."/>
            <person name="Op den Camp H."/>
            <person name="Overmann J."/>
            <person name="Amann R."/>
            <person name="Jetten M.S.M."/>
            <person name="Mascher T."/>
            <person name="Medema M.H."/>
            <person name="Devos D.P."/>
            <person name="Kaster A.-K."/>
            <person name="Ovreas L."/>
            <person name="Rohde M."/>
            <person name="Galperin M.Y."/>
            <person name="Jogler C."/>
        </authorList>
    </citation>
    <scope>NUCLEOTIDE SEQUENCE [LARGE SCALE GENOMIC DNA]</scope>
    <source>
        <strain evidence="10 11">Q31a</strain>
    </source>
</reference>
<dbReference type="KEGG" id="ahel:Q31a_60030"/>
<name>A0A518GG88_9BACT</name>
<evidence type="ECO:0000259" key="9">
    <source>
        <dbReference type="PROSITE" id="PS51755"/>
    </source>
</evidence>
<dbReference type="Gene3D" id="6.10.250.690">
    <property type="match status" value="1"/>
</dbReference>
<dbReference type="PANTHER" id="PTHR48111">
    <property type="entry name" value="REGULATOR OF RPOS"/>
    <property type="match status" value="1"/>
</dbReference>
<dbReference type="Pfam" id="PF00486">
    <property type="entry name" value="Trans_reg_C"/>
    <property type="match status" value="1"/>
</dbReference>
<dbReference type="SMART" id="SM00448">
    <property type="entry name" value="REC"/>
    <property type="match status" value="1"/>
</dbReference>
<dbReference type="Gene3D" id="1.10.10.10">
    <property type="entry name" value="Winged helix-like DNA-binding domain superfamily/Winged helix DNA-binding domain"/>
    <property type="match status" value="1"/>
</dbReference>
<evidence type="ECO:0000256" key="4">
    <source>
        <dbReference type="ARBA" id="ARBA00023125"/>
    </source>
</evidence>
<dbReference type="AlphaFoldDB" id="A0A518GG88"/>
<keyword evidence="1 6" id="KW-0597">Phosphoprotein</keyword>
<keyword evidence="5" id="KW-0804">Transcription</keyword>